<evidence type="ECO:0000259" key="1">
    <source>
        <dbReference type="Pfam" id="PF20815"/>
    </source>
</evidence>
<protein>
    <recommendedName>
        <fullName evidence="1">GIY-YIG catalytic domain-containing protein</fullName>
    </recommendedName>
</protein>
<proteinExistence type="predicted"/>
<organism evidence="2 3">
    <name type="scientific">Chlorobium ferrooxidans DSM 13031</name>
    <dbReference type="NCBI Taxonomy" id="377431"/>
    <lineage>
        <taxon>Bacteria</taxon>
        <taxon>Pseudomonadati</taxon>
        <taxon>Chlorobiota</taxon>
        <taxon>Chlorobiia</taxon>
        <taxon>Chlorobiales</taxon>
        <taxon>Chlorobiaceae</taxon>
        <taxon>Chlorobium/Pelodictyon group</taxon>
        <taxon>Chlorobium</taxon>
    </lineage>
</organism>
<accession>Q0YPD1</accession>
<sequence length="191" mass="21355">MSTVFSNPQRLFSRAEILSNPSPVAKAHGVYALFFKEIPPGVPVDGCLTHEGLTLLYIGSSPDKKGEKYATQTIQQRVRYHFNGNADGSTLRRSLGILLAKKSGFPLKMVGNGKKMTLTKQGEEWLDRWMEENTFAAWVENDKPWDLEHQLFQAISLPLNIQGNKHNPFAAELTRLRAEAVTNAKYAPVAE</sequence>
<evidence type="ECO:0000313" key="2">
    <source>
        <dbReference type="EMBL" id="EAT58159.1"/>
    </source>
</evidence>
<dbReference type="EMBL" id="AASE01000029">
    <property type="protein sequence ID" value="EAT58159.1"/>
    <property type="molecule type" value="Genomic_DNA"/>
</dbReference>
<dbReference type="InterPro" id="IPR049311">
    <property type="entry name" value="GIY_YIG_cat"/>
</dbReference>
<keyword evidence="3" id="KW-1185">Reference proteome</keyword>
<dbReference type="Proteomes" id="UP000004162">
    <property type="component" value="Unassembled WGS sequence"/>
</dbReference>
<feature type="domain" description="GIY-YIG catalytic" evidence="1">
    <location>
        <begin position="29"/>
        <end position="179"/>
    </location>
</feature>
<name>Q0YPD1_9CHLB</name>
<reference evidence="2 3" key="2">
    <citation type="submission" date="2006-07" db="EMBL/GenBank/DDBJ databases">
        <title>Sequencing of the draft genome and assembly of Chlorobium ferroxidans DSM 13031.</title>
        <authorList>
            <consortium name="US DOE Joint Genome Institute (JGI-PGF)"/>
            <person name="Copeland A."/>
            <person name="Lucas S."/>
            <person name="Lapidus A."/>
            <person name="Barry K."/>
            <person name="Glavina del Rio T."/>
            <person name="Dalin E."/>
            <person name="Tice H."/>
            <person name="Bruce D."/>
            <person name="Pitluck S."/>
            <person name="Richardson P."/>
        </authorList>
    </citation>
    <scope>NUCLEOTIDE SEQUENCE [LARGE SCALE GENOMIC DNA]</scope>
    <source>
        <strain evidence="2 3">DSM 13031</strain>
    </source>
</reference>
<gene>
    <name evidence="2" type="ORF">CferDRAFT_0166</name>
</gene>
<reference evidence="2 3" key="1">
    <citation type="submission" date="2006-07" db="EMBL/GenBank/DDBJ databases">
        <title>Annotation of the draft genome assembly of Chlorobium ferroxidans DSM 13031.</title>
        <authorList>
            <consortium name="US DOE Joint Genome Institute (JGI-ORNL)"/>
            <person name="Larimer F."/>
            <person name="Land M."/>
            <person name="Hauser L."/>
        </authorList>
    </citation>
    <scope>NUCLEOTIDE SEQUENCE [LARGE SCALE GENOMIC DNA]</scope>
    <source>
        <strain evidence="2 3">DSM 13031</strain>
    </source>
</reference>
<dbReference type="AlphaFoldDB" id="Q0YPD1"/>
<evidence type="ECO:0000313" key="3">
    <source>
        <dbReference type="Proteomes" id="UP000004162"/>
    </source>
</evidence>
<dbReference type="OrthoDB" id="7593365at2"/>
<dbReference type="Pfam" id="PF20815">
    <property type="entry name" value="GIY_YIG_2"/>
    <property type="match status" value="1"/>
</dbReference>
<comment type="caution">
    <text evidence="2">The sequence shown here is derived from an EMBL/GenBank/DDBJ whole genome shotgun (WGS) entry which is preliminary data.</text>
</comment>
<dbReference type="RefSeq" id="WP_006367241.1">
    <property type="nucleotide sequence ID" value="NZ_AASE01000029.1"/>
</dbReference>